<evidence type="ECO:0000313" key="2">
    <source>
        <dbReference type="EMBL" id="GMH13278.1"/>
    </source>
</evidence>
<keyword evidence="3" id="KW-1185">Reference proteome</keyword>
<reference evidence="2" key="1">
    <citation type="submission" date="2023-05" db="EMBL/GenBank/DDBJ databases">
        <title>Nepenthes gracilis genome sequencing.</title>
        <authorList>
            <person name="Fukushima K."/>
        </authorList>
    </citation>
    <scope>NUCLEOTIDE SEQUENCE</scope>
    <source>
        <strain evidence="2">SING2019-196</strain>
    </source>
</reference>
<sequence>MEIVYGECMKRMVMIERAEEELEILEGLHPDRFDYLKDDLKSLISFLQLQSQHYRDTNSSASTFPAASTATTQASSSKKRKRWCLEMRMTDDHEGWEMMKNDRSRTMAKDRVDVVLERAQSCLRKIHDFKIQLNIC</sequence>
<feature type="compositionally biased region" description="Low complexity" evidence="1">
    <location>
        <begin position="58"/>
        <end position="76"/>
    </location>
</feature>
<evidence type="ECO:0000313" key="3">
    <source>
        <dbReference type="Proteomes" id="UP001279734"/>
    </source>
</evidence>
<protein>
    <submittedName>
        <fullName evidence="2">Uncharacterized protein</fullName>
    </submittedName>
</protein>
<proteinExistence type="predicted"/>
<name>A0AAD3SKP7_NEPGR</name>
<dbReference type="EMBL" id="BSYO01000012">
    <property type="protein sequence ID" value="GMH13278.1"/>
    <property type="molecule type" value="Genomic_DNA"/>
</dbReference>
<evidence type="ECO:0000256" key="1">
    <source>
        <dbReference type="SAM" id="MobiDB-lite"/>
    </source>
</evidence>
<organism evidence="2 3">
    <name type="scientific">Nepenthes gracilis</name>
    <name type="common">Slender pitcher plant</name>
    <dbReference type="NCBI Taxonomy" id="150966"/>
    <lineage>
        <taxon>Eukaryota</taxon>
        <taxon>Viridiplantae</taxon>
        <taxon>Streptophyta</taxon>
        <taxon>Embryophyta</taxon>
        <taxon>Tracheophyta</taxon>
        <taxon>Spermatophyta</taxon>
        <taxon>Magnoliopsida</taxon>
        <taxon>eudicotyledons</taxon>
        <taxon>Gunneridae</taxon>
        <taxon>Pentapetalae</taxon>
        <taxon>Caryophyllales</taxon>
        <taxon>Nepenthaceae</taxon>
        <taxon>Nepenthes</taxon>
    </lineage>
</organism>
<accession>A0AAD3SKP7</accession>
<feature type="region of interest" description="Disordered" evidence="1">
    <location>
        <begin position="58"/>
        <end position="79"/>
    </location>
</feature>
<dbReference type="AlphaFoldDB" id="A0AAD3SKP7"/>
<comment type="caution">
    <text evidence="2">The sequence shown here is derived from an EMBL/GenBank/DDBJ whole genome shotgun (WGS) entry which is preliminary data.</text>
</comment>
<gene>
    <name evidence="2" type="ORF">Nepgr_015119</name>
</gene>
<dbReference type="Proteomes" id="UP001279734">
    <property type="component" value="Unassembled WGS sequence"/>
</dbReference>